<feature type="coiled-coil region" evidence="1">
    <location>
        <begin position="2091"/>
        <end position="2118"/>
    </location>
</feature>
<feature type="compositionally biased region" description="Polar residues" evidence="2">
    <location>
        <begin position="2479"/>
        <end position="2489"/>
    </location>
</feature>
<comment type="caution">
    <text evidence="3">The sequence shown here is derived from an EMBL/GenBank/DDBJ whole genome shotgun (WGS) entry which is preliminary data.</text>
</comment>
<name>A0A640KSH5_LEITA</name>
<keyword evidence="1" id="KW-0175">Coiled coil</keyword>
<dbReference type="Proteomes" id="UP000419144">
    <property type="component" value="Unassembled WGS sequence"/>
</dbReference>
<sequence length="2695" mass="294964">MHAHTAHVELQRLLCETKKCPGGVCFLLNGHRLPRALSLSAQSDAAAAATTSLLSFLLCPLLSRVVWNIISSSESFLYPVTVRPPRTFSVFCLTPGAMAGNTSHVKQLLSTARMYRRPDMLHDIVCEVRDAETTASRFSAELRVLCAEVAVELKQWAVAAELLKGLGTAQETRLLAVRRVFCEVLVSLHHVEENTSLTEDEKVQGYVVGAASALQALAEAVEVWPDSLDAVLTGIRTLWLIVNPLLSTGHEADVCDAVTFLATLHQQLHIGGGYTLVQWQVRAALCLRAAERHNDALTRFSAALEAAALMGNQRLFVQVMRLAASVIFLKEKSNVSSKTRSDLLPSYRNRPVIFAVLLTYFVLGGLVDMETCKEDLQSIYLTLSDVTDVAQPTPDTGSSAPRGRKKQAVVKLPPAIRLVDTFSVTEPEVIDEVKSDLLLCISLHGTLSPEQVAELEQKRCSSNHRVRSFAAFALVVHESKRHGLRCLDKCADASSISASHRSQLRLLAGELVNVLKNTNTIHDESERQHTLHIGASLLWNLVLPFLQTSTMGDVQAAVSVVTDVSQAFIPTLRTLFLQVATQQCNTAFEEDNRSALHHLLPMLQQECQRGEASGAATACLFRLQWLQHQMAIREEPESGLGSQQDRCLCAIEQCRGIANPLKRIPVIKTAFRLLPSMVQESDAETAVTEPGELQKAALTHGTLFTRRSTVQLYRELLELCMQDLSASLYAVAMAVAEALRSLPCPLPSAGDSDIEEVRAAASLHAATILARQLEEAEPHGEKKDVRSVSGAGPSTAVTEDSENRLVALLIEAARRGAEVESRSRGSGGWIAANACVAFLNWKKPTYERGEYRAHLPELLDLQKLYTILYEHDQVQDIELLSDLTTSAVLGLVTEYLETLNPATGKVAPPPAKQIRKHDFAAHVWRVRTCANGEPSNVHLRRAHTMCLEALHIIPSMKQKWFLAMLSSALARLVGDKPRLSPHPQEQLLIFLGILSGPSTMSEKVALLMNEVRPLLRKDPCVRLCAWVAAVALQLGQEEVALECCEVADRLYASNRLGWGSLFDMQSLFSPGGAALGGPSKTTDMGSHKKAFMAPAHVQLDVQATFPKPDAEDWEAYAKLLFIKAQVGIRHLHGLRSVARSRAIELLLRNCVNAAIAAGQGPATSKVEHITNAYSLYYTLLQATRISLETATLVLPSLRMLLSKALLGQLPKRSWDKSFTEVVYQLGCVLVHVSLSSGQEDDTRQLVAVLRHLRELLPLRYQKALKDREVTEVCHCNPSIDDFLQRSKNMEAELQARGWMIVARACTDSSGEAEAFALALAASQGAPLATAQCLFEIAYATTLRRGDCTPLAQVTCHLQEALRTLEGLPEAAPLLHSLEETDRWHATLADASLTATFVRSQSQRHVPHEGDVAREAAGEAGGERRAAPLKASVKAHTTKLTGVTFHHAFLGLRIVSLLFSTTSTHDALEAGSAASLKTAKCNTIPASRRDCARVMLDYVSCLWHLSARWLCESAADEEAVLLHLPVNNSLYYNYAEPSAAAQWLRRCVPNEELKLNTEGLWQCLLDLGDYLTRTGDEPHAFMVYSWVRFSVAVAFGDDRGDSLCGLVQRLCNWKMCAAAASSGLSDDPYVEELTRLVDARSLIEEAVKRDVEGRCTSPSWEASMVVAECEVRLHLGQIEEAATLAEDVLSRGLECPSWNTPTTRARALRVRARHEAICLRYGDALRTLDQAFQLIRTAAPSSTPTIISVHLWADLCSDRLAVLMDSQSTAEAVQWAGTVRQQFLTWRAAATASAVHVDTVHTARVRVDVEGALELWISRLVSLLTSQFPVEDALSSQPAYCSPSQRRACTEELLRELVLVAEGPTTLHSCLYITHAKWHVRDRVTPQWLAQHSANVDDVRTRLLLLLAEMRVLDELSLCLQCAHESRKAHVGSPGQVEVGVLTATSISFWEGALLYWTAVDRLEVNQLASCLLAAYRRLSLEDLNMPTSNAPAHCEREVLRFIRGAALSSCAAVVDTEAHAAEQVAMVGARWQGGAARETEELQQALLYYSVTDAQVQCMTDVSVVPALLQKAAVHCRQWPHTRLAAAILVAVAQVEMLQRLENELVQSEDLIGEKLEAQTQVLLTTAWNRARLIPAHIEKPGSRMRKGMPAGKQQKLNESSVSTLLRPLTEEEEELLQRISCGIQVAVYHGHFDMAADLSDALSNLAILFDRPQIAAAAAEQTQANQLVGLLWRSCVHKMADSAEGRLWRQMLGVQPLFTNCTSYTQLIKQVMAATPMERGLRNCSLLCVQPEEPAAVPSTVPGKVSHTTEASPYAIDSAVLSVTVSNCRTGFCIVTLRHPDGVVEGRRRQVPQQTWVALVATLQQTEARKQEQLGSAEDVLIDGAEERVTAEDISSTLKELDAVSLELFGEFQATLQQYSERAPLYLCLGPELQSLPWEHTCVLSKCSVVVRELGAAAVVSRVGALQRSGKRTLQHPPKSTGTNTAKGSSAGPLVCLIDMFGDHRESVPATCGPDQSKSKVSPQCLTTCTSAGAPPDAAYLTWMLRSTAPGALIVNMCGSFTDALPWPYFASLNFTQVNNVVLADGAFNAKSQKREEHHRLLASATGIGKASCLSGYPRWMAHTFFLLRGANFVVANTFTCGPSATDALARRCVSSAFSGRGLVEQLRGKLKDTKVPFVTLYGILGNGSSKMKA</sequence>
<feature type="region of interest" description="Disordered" evidence="2">
    <location>
        <begin position="774"/>
        <end position="798"/>
    </location>
</feature>
<feature type="compositionally biased region" description="Basic and acidic residues" evidence="2">
    <location>
        <begin position="774"/>
        <end position="786"/>
    </location>
</feature>
<gene>
    <name evidence="3" type="ORF">LtaPh_3440800</name>
</gene>
<feature type="region of interest" description="Disordered" evidence="2">
    <location>
        <begin position="2470"/>
        <end position="2490"/>
    </location>
</feature>
<evidence type="ECO:0000313" key="4">
    <source>
        <dbReference type="Proteomes" id="UP000419144"/>
    </source>
</evidence>
<keyword evidence="4" id="KW-1185">Reference proteome</keyword>
<dbReference type="VEuPathDB" id="TriTrypDB:LtaPh_3440800"/>
<evidence type="ECO:0000313" key="3">
    <source>
        <dbReference type="EMBL" id="GET92482.1"/>
    </source>
</evidence>
<reference evidence="3" key="1">
    <citation type="submission" date="2019-11" db="EMBL/GenBank/DDBJ databases">
        <title>Leishmania tarentolae CDS.</title>
        <authorList>
            <person name="Goto Y."/>
            <person name="Yamagishi J."/>
        </authorList>
    </citation>
    <scope>NUCLEOTIDE SEQUENCE [LARGE SCALE GENOMIC DNA]</scope>
    <source>
        <strain evidence="3">Parrot Tar II</strain>
    </source>
</reference>
<dbReference type="InterPro" id="IPR057466">
    <property type="entry name" value="CFAP46_TPR"/>
</dbReference>
<proteinExistence type="predicted"/>
<evidence type="ECO:0000256" key="2">
    <source>
        <dbReference type="SAM" id="MobiDB-lite"/>
    </source>
</evidence>
<protein>
    <submittedName>
        <fullName evidence="3">Uncharacterized protein</fullName>
    </submittedName>
</protein>
<dbReference type="EMBL" id="BLBS01000054">
    <property type="protein sequence ID" value="GET92482.1"/>
    <property type="molecule type" value="Genomic_DNA"/>
</dbReference>
<accession>A0A640KSH5</accession>
<organism evidence="3 4">
    <name type="scientific">Leishmania tarentolae</name>
    <name type="common">Sauroleishmania tarentolae</name>
    <dbReference type="NCBI Taxonomy" id="5689"/>
    <lineage>
        <taxon>Eukaryota</taxon>
        <taxon>Discoba</taxon>
        <taxon>Euglenozoa</taxon>
        <taxon>Kinetoplastea</taxon>
        <taxon>Metakinetoplastina</taxon>
        <taxon>Trypanosomatida</taxon>
        <taxon>Trypanosomatidae</taxon>
        <taxon>Leishmaniinae</taxon>
        <taxon>Leishmania</taxon>
        <taxon>lizard Leishmania</taxon>
    </lineage>
</organism>
<dbReference type="OrthoDB" id="68437at2759"/>
<evidence type="ECO:0000256" key="1">
    <source>
        <dbReference type="SAM" id="Coils"/>
    </source>
</evidence>
<dbReference type="Pfam" id="PF25439">
    <property type="entry name" value="TPR_CFAP46_N"/>
    <property type="match status" value="1"/>
</dbReference>